<comment type="caution">
    <text evidence="1">The sequence shown here is derived from an EMBL/GenBank/DDBJ whole genome shotgun (WGS) entry which is preliminary data.</text>
</comment>
<reference evidence="1 2" key="1">
    <citation type="submission" date="2018-10" db="EMBL/GenBank/DDBJ databases">
        <title>Isolation from cow dung.</title>
        <authorList>
            <person name="Ling L."/>
        </authorList>
    </citation>
    <scope>NUCLEOTIDE SEQUENCE [LARGE SCALE GENOMIC DNA]</scope>
    <source>
        <strain evidence="1 2">NEAU-LL90</strain>
    </source>
</reference>
<name>A0A3M2L4R8_9NOCA</name>
<sequence length="90" mass="10009">MLPLHLKPITLRLANESTREPTTQQVDDIALHQLASCRVQESNDFQAIVSDQPHILTSNANTKSQLYVPPSSIVTAVLLLTDQRHPLSIE</sequence>
<keyword evidence="2" id="KW-1185">Reference proteome</keyword>
<proteinExistence type="predicted"/>
<accession>A0A3M2L4R8</accession>
<evidence type="ECO:0000313" key="2">
    <source>
        <dbReference type="Proteomes" id="UP000279275"/>
    </source>
</evidence>
<dbReference type="AlphaFoldDB" id="A0A3M2L4R8"/>
<gene>
    <name evidence="1" type="ORF">EBN03_11995</name>
</gene>
<dbReference type="Proteomes" id="UP000279275">
    <property type="component" value="Unassembled WGS sequence"/>
</dbReference>
<dbReference type="EMBL" id="RFFH01000004">
    <property type="protein sequence ID" value="RMI32682.1"/>
    <property type="molecule type" value="Genomic_DNA"/>
</dbReference>
<protein>
    <submittedName>
        <fullName evidence="1">Uncharacterized protein</fullName>
    </submittedName>
</protein>
<evidence type="ECO:0000313" key="1">
    <source>
        <dbReference type="EMBL" id="RMI32682.1"/>
    </source>
</evidence>
<organism evidence="1 2">
    <name type="scientific">Nocardia stercoris</name>
    <dbReference type="NCBI Taxonomy" id="2483361"/>
    <lineage>
        <taxon>Bacteria</taxon>
        <taxon>Bacillati</taxon>
        <taxon>Actinomycetota</taxon>
        <taxon>Actinomycetes</taxon>
        <taxon>Mycobacteriales</taxon>
        <taxon>Nocardiaceae</taxon>
        <taxon>Nocardia</taxon>
    </lineage>
</organism>